<feature type="region of interest" description="Disordered" evidence="1">
    <location>
        <begin position="43"/>
        <end position="126"/>
    </location>
</feature>
<keyword evidence="2" id="KW-1133">Transmembrane helix</keyword>
<keyword evidence="2" id="KW-0812">Transmembrane</keyword>
<protein>
    <submittedName>
        <fullName evidence="3">DUF6479 family protein</fullName>
    </submittedName>
</protein>
<dbReference type="EMBL" id="BAABCQ010000088">
    <property type="protein sequence ID" value="GAA3990624.1"/>
    <property type="molecule type" value="Genomic_DNA"/>
</dbReference>
<comment type="caution">
    <text evidence="3">The sequence shown here is derived from an EMBL/GenBank/DDBJ whole genome shotgun (WGS) entry which is preliminary data.</text>
</comment>
<feature type="transmembrane region" description="Helical" evidence="2">
    <location>
        <begin position="23"/>
        <end position="44"/>
    </location>
</feature>
<accession>A0ABP7R1M9</accession>
<keyword evidence="2" id="KW-0472">Membrane</keyword>
<evidence type="ECO:0000313" key="3">
    <source>
        <dbReference type="EMBL" id="GAA3990624.1"/>
    </source>
</evidence>
<feature type="compositionally biased region" description="Basic and acidic residues" evidence="1">
    <location>
        <begin position="51"/>
        <end position="95"/>
    </location>
</feature>
<sequence>MDQGYPRRMTNAWMDLAAGPGGLGVWLIVAAVVVAGLLIGAFAFGSRQKRRESPPPRPEEQPRMPDEGPVHETRERREPDEMPKSDERTLPHDLGHQSSHTASGQERPRWDEGSSGSFGSGGPGGR</sequence>
<dbReference type="Pfam" id="PF20087">
    <property type="entry name" value="DUF6479"/>
    <property type="match status" value="1"/>
</dbReference>
<reference evidence="4" key="1">
    <citation type="journal article" date="2019" name="Int. J. Syst. Evol. Microbiol.">
        <title>The Global Catalogue of Microorganisms (GCM) 10K type strain sequencing project: providing services to taxonomists for standard genome sequencing and annotation.</title>
        <authorList>
            <consortium name="The Broad Institute Genomics Platform"/>
            <consortium name="The Broad Institute Genome Sequencing Center for Infectious Disease"/>
            <person name="Wu L."/>
            <person name="Ma J."/>
        </authorList>
    </citation>
    <scope>NUCLEOTIDE SEQUENCE [LARGE SCALE GENOMIC DNA]</scope>
    <source>
        <strain evidence="4">JCM 17027</strain>
    </source>
</reference>
<feature type="compositionally biased region" description="Gly residues" evidence="1">
    <location>
        <begin position="116"/>
        <end position="126"/>
    </location>
</feature>
<keyword evidence="4" id="KW-1185">Reference proteome</keyword>
<name>A0ABP7R1M9_9ACTN</name>
<evidence type="ECO:0000256" key="2">
    <source>
        <dbReference type="SAM" id="Phobius"/>
    </source>
</evidence>
<gene>
    <name evidence="3" type="ORF">GCM10022384_43200</name>
</gene>
<proteinExistence type="predicted"/>
<dbReference type="Proteomes" id="UP001500034">
    <property type="component" value="Unassembled WGS sequence"/>
</dbReference>
<evidence type="ECO:0000256" key="1">
    <source>
        <dbReference type="SAM" id="MobiDB-lite"/>
    </source>
</evidence>
<dbReference type="InterPro" id="IPR045513">
    <property type="entry name" value="DUF6479"/>
</dbReference>
<evidence type="ECO:0000313" key="4">
    <source>
        <dbReference type="Proteomes" id="UP001500034"/>
    </source>
</evidence>
<organism evidence="3 4">
    <name type="scientific">Streptomyces marokkonensis</name>
    <dbReference type="NCBI Taxonomy" id="324855"/>
    <lineage>
        <taxon>Bacteria</taxon>
        <taxon>Bacillati</taxon>
        <taxon>Actinomycetota</taxon>
        <taxon>Actinomycetes</taxon>
        <taxon>Kitasatosporales</taxon>
        <taxon>Streptomycetaceae</taxon>
        <taxon>Streptomyces</taxon>
    </lineage>
</organism>